<sequence>MSWALRPPTAGAVWALRLARPHSRSLHRTEDDSGRPFKFSSSGARPERWTVGQSLGSEQQRSWWRVLPFSLPLILLVAWCFLRQETSSDHWLSRVLDGEAPEPAGRGPGS</sequence>
<keyword evidence="13" id="KW-1185">Reference proteome</keyword>
<gene>
    <name evidence="14" type="primary">LOC103117942</name>
</gene>
<keyword evidence="9" id="KW-0496">Mitochondrion</keyword>
<dbReference type="Pfam" id="PF15013">
    <property type="entry name" value="CCSMST1"/>
    <property type="match status" value="1"/>
</dbReference>
<evidence type="ECO:0000256" key="3">
    <source>
        <dbReference type="ARBA" id="ARBA00022660"/>
    </source>
</evidence>
<comment type="subcellular location">
    <subcellularLocation>
        <location evidence="1">Mitochondrion inner membrane</location>
        <topology evidence="1">Single-pass membrane protein</topology>
    </subcellularLocation>
</comment>
<evidence type="ECO:0000256" key="9">
    <source>
        <dbReference type="ARBA" id="ARBA00023128"/>
    </source>
</evidence>
<dbReference type="FunCoup" id="A0A1S3WHV9">
    <property type="interactions" value="1320"/>
</dbReference>
<keyword evidence="10" id="KW-0472">Membrane</keyword>
<evidence type="ECO:0000256" key="4">
    <source>
        <dbReference type="ARBA" id="ARBA00022692"/>
    </source>
</evidence>
<evidence type="ECO:0000256" key="8">
    <source>
        <dbReference type="ARBA" id="ARBA00022989"/>
    </source>
</evidence>
<dbReference type="eggNOG" id="ENOG502S8XX">
    <property type="taxonomic scope" value="Eukaryota"/>
</dbReference>
<evidence type="ECO:0000256" key="11">
    <source>
        <dbReference type="ARBA" id="ARBA00034713"/>
    </source>
</evidence>
<dbReference type="PANTHER" id="PTHR35268:SF1">
    <property type="entry name" value="UBIQUINOL-CYTOCHROME-C REDUCTASE COMPLEX ASSEMBLY FACTOR 4"/>
    <property type="match status" value="1"/>
</dbReference>
<dbReference type="GO" id="GO:0005743">
    <property type="term" value="C:mitochondrial inner membrane"/>
    <property type="evidence" value="ECO:0007669"/>
    <property type="project" value="UniProtKB-SubCell"/>
</dbReference>
<dbReference type="InterPro" id="IPR029160">
    <property type="entry name" value="UQCC4"/>
</dbReference>
<comment type="similarity">
    <text evidence="11">Belongs to the UQCC4 family.</text>
</comment>
<evidence type="ECO:0000256" key="5">
    <source>
        <dbReference type="ARBA" id="ARBA00022729"/>
    </source>
</evidence>
<keyword evidence="3" id="KW-0679">Respiratory chain</keyword>
<accession>A0A1S3WHV9</accession>
<organism evidence="13 14">
    <name type="scientific">Erinaceus europaeus</name>
    <name type="common">Western European hedgehog</name>
    <dbReference type="NCBI Taxonomy" id="9365"/>
    <lineage>
        <taxon>Eukaryota</taxon>
        <taxon>Metazoa</taxon>
        <taxon>Chordata</taxon>
        <taxon>Craniata</taxon>
        <taxon>Vertebrata</taxon>
        <taxon>Euteleostomi</taxon>
        <taxon>Mammalia</taxon>
        <taxon>Eutheria</taxon>
        <taxon>Laurasiatheria</taxon>
        <taxon>Eulipotyphla</taxon>
        <taxon>Erinaceidae</taxon>
        <taxon>Erinaceinae</taxon>
        <taxon>Erinaceus</taxon>
    </lineage>
</organism>
<dbReference type="InParanoid" id="A0A1S3WHV9"/>
<evidence type="ECO:0000313" key="13">
    <source>
        <dbReference type="Proteomes" id="UP001652624"/>
    </source>
</evidence>
<keyword evidence="4" id="KW-0812">Transmembrane</keyword>
<dbReference type="STRING" id="9365.ENSEEUP00000009705"/>
<keyword evidence="5" id="KW-0732">Signal</keyword>
<dbReference type="AlphaFoldDB" id="A0A1S3WHV9"/>
<protein>
    <submittedName>
        <fullName evidence="14">Ubiquinol-cytochrome-c reductase complex assembly factor 4</fullName>
    </submittedName>
</protein>
<proteinExistence type="inferred from homology"/>
<evidence type="ECO:0000256" key="7">
    <source>
        <dbReference type="ARBA" id="ARBA00022982"/>
    </source>
</evidence>
<dbReference type="PANTHER" id="PTHR35268">
    <property type="entry name" value="PROTEIN CCSMST1"/>
    <property type="match status" value="1"/>
</dbReference>
<keyword evidence="6" id="KW-0999">Mitochondrion inner membrane</keyword>
<evidence type="ECO:0000256" key="1">
    <source>
        <dbReference type="ARBA" id="ARBA00004434"/>
    </source>
</evidence>
<evidence type="ECO:0000256" key="2">
    <source>
        <dbReference type="ARBA" id="ARBA00022448"/>
    </source>
</evidence>
<dbReference type="Proteomes" id="UP001652624">
    <property type="component" value="Chromosome 15"/>
</dbReference>
<dbReference type="GeneID" id="103117942"/>
<evidence type="ECO:0000256" key="6">
    <source>
        <dbReference type="ARBA" id="ARBA00022792"/>
    </source>
</evidence>
<evidence type="ECO:0000313" key="14">
    <source>
        <dbReference type="RefSeq" id="XP_016045872.1"/>
    </source>
</evidence>
<dbReference type="OrthoDB" id="5783753at2759"/>
<dbReference type="PRINTS" id="PR02042">
    <property type="entry name" value="CCSMST1"/>
</dbReference>
<reference evidence="14" key="1">
    <citation type="submission" date="2025-08" db="UniProtKB">
        <authorList>
            <consortium name="RefSeq"/>
        </authorList>
    </citation>
    <scope>IDENTIFICATION</scope>
</reference>
<keyword evidence="2" id="KW-0813">Transport</keyword>
<keyword evidence="8" id="KW-1133">Transmembrane helix</keyword>
<dbReference type="InterPro" id="IPR023248">
    <property type="entry name" value="UQCC4_vert"/>
</dbReference>
<evidence type="ECO:0000256" key="10">
    <source>
        <dbReference type="ARBA" id="ARBA00023136"/>
    </source>
</evidence>
<keyword evidence="7" id="KW-0249">Electron transport</keyword>
<evidence type="ECO:0000256" key="12">
    <source>
        <dbReference type="SAM" id="MobiDB-lite"/>
    </source>
</evidence>
<dbReference type="RefSeq" id="XP_016045872.1">
    <property type="nucleotide sequence ID" value="XM_016190386.2"/>
</dbReference>
<feature type="region of interest" description="Disordered" evidence="12">
    <location>
        <begin position="22"/>
        <end position="52"/>
    </location>
</feature>
<name>A0A1S3WHV9_ERIEU</name>